<keyword evidence="1" id="KW-0812">Transmembrane</keyword>
<dbReference type="GeneID" id="70245997"/>
<sequence>MRQVLLSQREARTPKRRNLVLAARNQEKFPGQCKRECSPLLMELLLVLPTTRVLLEMIMLKGLINLQKRAKPNLRRVLIAPMFLLPRFRTTERYTPHTLKMFLTVAKMVPKAVMNPVMKAVMKMVMKTDGMTEMTKMTTLLRPHFRTTERHMLKMFLMMMMMVVGITGIF</sequence>
<comment type="caution">
    <text evidence="2">The sequence shown here is derived from an EMBL/GenBank/DDBJ whole genome shotgun (WGS) entry which is preliminary data.</text>
</comment>
<evidence type="ECO:0000313" key="3">
    <source>
        <dbReference type="Proteomes" id="UP001201262"/>
    </source>
</evidence>
<name>A0AAD4Q2V4_9EURO</name>
<dbReference type="Proteomes" id="UP001201262">
    <property type="component" value="Unassembled WGS sequence"/>
</dbReference>
<evidence type="ECO:0000313" key="2">
    <source>
        <dbReference type="EMBL" id="KAH8700733.1"/>
    </source>
</evidence>
<reference evidence="2" key="1">
    <citation type="submission" date="2021-12" db="EMBL/GenBank/DDBJ databases">
        <title>Convergent genome expansion in fungi linked to evolution of root-endophyte symbiosis.</title>
        <authorList>
            <consortium name="DOE Joint Genome Institute"/>
            <person name="Ke Y.-H."/>
            <person name="Bonito G."/>
            <person name="Liao H.-L."/>
            <person name="Looney B."/>
            <person name="Rojas-Flechas A."/>
            <person name="Nash J."/>
            <person name="Hameed K."/>
            <person name="Schadt C."/>
            <person name="Martin F."/>
            <person name="Crous P.W."/>
            <person name="Miettinen O."/>
            <person name="Magnuson J.K."/>
            <person name="Labbe J."/>
            <person name="Jacobson D."/>
            <person name="Doktycz M.J."/>
            <person name="Veneault-Fourrey C."/>
            <person name="Kuo A."/>
            <person name="Mondo S."/>
            <person name="Calhoun S."/>
            <person name="Riley R."/>
            <person name="Ohm R."/>
            <person name="LaButti K."/>
            <person name="Andreopoulos B."/>
            <person name="Pangilinan J."/>
            <person name="Nolan M."/>
            <person name="Tritt A."/>
            <person name="Clum A."/>
            <person name="Lipzen A."/>
            <person name="Daum C."/>
            <person name="Barry K."/>
            <person name="Grigoriev I.V."/>
            <person name="Vilgalys R."/>
        </authorList>
    </citation>
    <scope>NUCLEOTIDE SEQUENCE</scope>
    <source>
        <strain evidence="2">PMI_201</strain>
    </source>
</reference>
<dbReference type="AlphaFoldDB" id="A0AAD4Q2V4"/>
<organism evidence="2 3">
    <name type="scientific">Talaromyces proteolyticus</name>
    <dbReference type="NCBI Taxonomy" id="1131652"/>
    <lineage>
        <taxon>Eukaryota</taxon>
        <taxon>Fungi</taxon>
        <taxon>Dikarya</taxon>
        <taxon>Ascomycota</taxon>
        <taxon>Pezizomycotina</taxon>
        <taxon>Eurotiomycetes</taxon>
        <taxon>Eurotiomycetidae</taxon>
        <taxon>Eurotiales</taxon>
        <taxon>Trichocomaceae</taxon>
        <taxon>Talaromyces</taxon>
        <taxon>Talaromyces sect. Bacilispori</taxon>
    </lineage>
</organism>
<accession>A0AAD4Q2V4</accession>
<feature type="transmembrane region" description="Helical" evidence="1">
    <location>
        <begin position="152"/>
        <end position="169"/>
    </location>
</feature>
<dbReference type="RefSeq" id="XP_046074439.1">
    <property type="nucleotide sequence ID" value="XM_046215710.1"/>
</dbReference>
<proteinExistence type="predicted"/>
<keyword evidence="1" id="KW-0472">Membrane</keyword>
<protein>
    <submittedName>
        <fullName evidence="2">Uncharacterized protein</fullName>
    </submittedName>
</protein>
<evidence type="ECO:0000256" key="1">
    <source>
        <dbReference type="SAM" id="Phobius"/>
    </source>
</evidence>
<gene>
    <name evidence="2" type="ORF">BGW36DRAFT_374868</name>
</gene>
<dbReference type="EMBL" id="JAJTJA010000004">
    <property type="protein sequence ID" value="KAH8700733.1"/>
    <property type="molecule type" value="Genomic_DNA"/>
</dbReference>
<keyword evidence="3" id="KW-1185">Reference proteome</keyword>
<keyword evidence="1" id="KW-1133">Transmembrane helix</keyword>